<keyword evidence="10" id="KW-1185">Reference proteome</keyword>
<dbReference type="GO" id="GO:0006412">
    <property type="term" value="P:translation"/>
    <property type="evidence" value="ECO:0007669"/>
    <property type="project" value="UniProtKB-UniRule"/>
</dbReference>
<dbReference type="GO" id="GO:0070181">
    <property type="term" value="F:small ribosomal subunit rRNA binding"/>
    <property type="evidence" value="ECO:0007669"/>
    <property type="project" value="TreeGrafter"/>
</dbReference>
<dbReference type="GO" id="GO:0005737">
    <property type="term" value="C:cytoplasm"/>
    <property type="evidence" value="ECO:0007669"/>
    <property type="project" value="UniProtKB-ARBA"/>
</dbReference>
<evidence type="ECO:0000256" key="4">
    <source>
        <dbReference type="ARBA" id="ARBA00022980"/>
    </source>
</evidence>
<dbReference type="NCBIfam" id="TIGR00166">
    <property type="entry name" value="S6"/>
    <property type="match status" value="1"/>
</dbReference>
<dbReference type="EMBL" id="JABAFA010000025">
    <property type="protein sequence ID" value="NMD99280.1"/>
    <property type="molecule type" value="Genomic_DNA"/>
</dbReference>
<proteinExistence type="inferred from homology"/>
<dbReference type="Gene3D" id="3.30.70.60">
    <property type="match status" value="1"/>
</dbReference>
<dbReference type="PANTHER" id="PTHR21011">
    <property type="entry name" value="MITOCHONDRIAL 28S RIBOSOMAL PROTEIN S6"/>
    <property type="match status" value="1"/>
</dbReference>
<evidence type="ECO:0000256" key="1">
    <source>
        <dbReference type="ARBA" id="ARBA00009512"/>
    </source>
</evidence>
<dbReference type="GO" id="GO:0005840">
    <property type="term" value="C:ribosome"/>
    <property type="evidence" value="ECO:0007669"/>
    <property type="project" value="UniProtKB-KW"/>
</dbReference>
<keyword evidence="3 8" id="KW-0694">RNA-binding</keyword>
<evidence type="ECO:0000256" key="8">
    <source>
        <dbReference type="HAMAP-Rule" id="MF_00360"/>
    </source>
</evidence>
<dbReference type="InterPro" id="IPR035980">
    <property type="entry name" value="Ribosomal_bS6_sf"/>
</dbReference>
<comment type="function">
    <text evidence="6 8">Binds together with bS18 to 16S ribosomal RNA.</text>
</comment>
<dbReference type="InterPro" id="IPR014717">
    <property type="entry name" value="Transl_elong_EF1B/ribsomal_bS6"/>
</dbReference>
<gene>
    <name evidence="8" type="primary">rpsF</name>
    <name evidence="9" type="ORF">HF878_07340</name>
</gene>
<protein>
    <recommendedName>
        <fullName evidence="7 8">Small ribosomal subunit protein bS6</fullName>
    </recommendedName>
</protein>
<dbReference type="HAMAP" id="MF_00360">
    <property type="entry name" value="Ribosomal_bS6"/>
    <property type="match status" value="1"/>
</dbReference>
<comment type="similarity">
    <text evidence="1 8">Belongs to the bacterial ribosomal protein bS6 family.</text>
</comment>
<dbReference type="Proteomes" id="UP000543804">
    <property type="component" value="Unassembled WGS sequence"/>
</dbReference>
<evidence type="ECO:0000313" key="10">
    <source>
        <dbReference type="Proteomes" id="UP000543804"/>
    </source>
</evidence>
<dbReference type="PROSITE" id="PS01048">
    <property type="entry name" value="RIBOSOMAL_S6"/>
    <property type="match status" value="1"/>
</dbReference>
<dbReference type="GO" id="GO:1990904">
    <property type="term" value="C:ribonucleoprotein complex"/>
    <property type="evidence" value="ECO:0007669"/>
    <property type="project" value="UniProtKB-KW"/>
</dbReference>
<evidence type="ECO:0000256" key="3">
    <source>
        <dbReference type="ARBA" id="ARBA00022884"/>
    </source>
</evidence>
<evidence type="ECO:0000256" key="2">
    <source>
        <dbReference type="ARBA" id="ARBA00022730"/>
    </source>
</evidence>
<evidence type="ECO:0000256" key="5">
    <source>
        <dbReference type="ARBA" id="ARBA00023274"/>
    </source>
</evidence>
<keyword evidence="5 8" id="KW-0687">Ribonucleoprotein</keyword>
<keyword evidence="2 8" id="KW-0699">rRNA-binding</keyword>
<dbReference type="SUPFAM" id="SSF54995">
    <property type="entry name" value="Ribosomal protein S6"/>
    <property type="match status" value="1"/>
</dbReference>
<dbReference type="InterPro" id="IPR020815">
    <property type="entry name" value="Ribosomal_bS6_CS"/>
</dbReference>
<evidence type="ECO:0000256" key="6">
    <source>
        <dbReference type="ARBA" id="ARBA00035104"/>
    </source>
</evidence>
<dbReference type="GO" id="GO:0003735">
    <property type="term" value="F:structural constituent of ribosome"/>
    <property type="evidence" value="ECO:0007669"/>
    <property type="project" value="InterPro"/>
</dbReference>
<comment type="caution">
    <text evidence="9">The sequence shown here is derived from an EMBL/GenBank/DDBJ whole genome shotgun (WGS) entry which is preliminary data.</text>
</comment>
<sequence>MRKYEVVFIVKPLEEEAVNAVIDKFSKLITDNGGTIDKEDRWGKKRLAYEIKDNTEGFYDLFYVTAEPACMKECDRVMKITDELLKHMIVRADED</sequence>
<dbReference type="Pfam" id="PF01250">
    <property type="entry name" value="Ribosomal_S6"/>
    <property type="match status" value="1"/>
</dbReference>
<dbReference type="PANTHER" id="PTHR21011:SF1">
    <property type="entry name" value="SMALL RIBOSOMAL SUBUNIT PROTEIN BS6M"/>
    <property type="match status" value="1"/>
</dbReference>
<dbReference type="InterPro" id="IPR000529">
    <property type="entry name" value="Ribosomal_bS6"/>
</dbReference>
<organism evidence="9 10">
    <name type="scientific">Selenomonas bovis</name>
    <dbReference type="NCBI Taxonomy" id="416586"/>
    <lineage>
        <taxon>Bacteria</taxon>
        <taxon>Bacillati</taxon>
        <taxon>Bacillota</taxon>
        <taxon>Negativicutes</taxon>
        <taxon>Selenomonadales</taxon>
        <taxon>Selenomonadaceae</taxon>
        <taxon>Selenomonas</taxon>
    </lineage>
</organism>
<accession>A0A848B533</accession>
<name>A0A848B533_9FIRM</name>
<keyword evidence="4 8" id="KW-0689">Ribosomal protein</keyword>
<dbReference type="RefSeq" id="WP_019542494.1">
    <property type="nucleotide sequence ID" value="NZ_DBGAXS010000031.1"/>
</dbReference>
<dbReference type="InterPro" id="IPR020814">
    <property type="entry name" value="Ribosomal_S6_plastid/chlpt"/>
</dbReference>
<evidence type="ECO:0000313" key="9">
    <source>
        <dbReference type="EMBL" id="NMD99280.1"/>
    </source>
</evidence>
<dbReference type="AlphaFoldDB" id="A0A848B533"/>
<evidence type="ECO:0000256" key="7">
    <source>
        <dbReference type="ARBA" id="ARBA00035294"/>
    </source>
</evidence>
<dbReference type="CDD" id="cd00473">
    <property type="entry name" value="bS6"/>
    <property type="match status" value="1"/>
</dbReference>
<reference evidence="9 10" key="1">
    <citation type="submission" date="2020-04" db="EMBL/GenBank/DDBJ databases">
        <authorList>
            <person name="Hitch T.C.A."/>
            <person name="Wylensek D."/>
            <person name="Clavel T."/>
        </authorList>
    </citation>
    <scope>NUCLEOTIDE SEQUENCE [LARGE SCALE GENOMIC DNA]</scope>
    <source>
        <strain evidence="9 10">PG-130-P53-12</strain>
    </source>
</reference>